<reference evidence="1 2" key="1">
    <citation type="submission" date="2019-08" db="EMBL/GenBank/DDBJ databases">
        <title>Bacillus genomes from the desert of Cuatro Cienegas, Coahuila.</title>
        <authorList>
            <person name="Olmedo-Alvarez G."/>
        </authorList>
    </citation>
    <scope>NUCLEOTIDE SEQUENCE [LARGE SCALE GENOMIC DNA]</scope>
    <source>
        <strain evidence="1 2">CH37_1T</strain>
    </source>
</reference>
<sequence>MTSIQCSILKNEKTIIFAKEELKKYAEAARMEIPYSFVLDIETEGKSLSDHVRTDSFKLLKKGEEIHIIGSNPRSVLFGVYHACKKLFGYKWVSFLSAESLSDSLFHFDKISHKGKMERRGLVVENYNDAAFLIKLVDWAAKHYINDLFFTFMLWDKVKNILAPEIEKRGLTVTIGGHSMHYLAGGSASEKKQFDFRDDTWKRRLLKKIRETCEDSASIKRVSLWPADVGIGGDQHFIAQYIEFTETIKRQLPHLEVEHIAYNAGLSWNMLELPEDLEGAEKVDTLFAYWGRNYKQSFADEVRAYKALQNWCHQVKESNNQISIFEYYSDHFMLGDLYPPLFHRIQADIELFSRMGIKRIVNLIVPFIPKESAAEMDHFYPWQSIQLMNSYFFARLAWGDDLHEIKNDFYSIFGNKQAEIKEAYEKVEEILSEASKMNVPLFPQRIIDPEKVTKYNDIPKVLNDMKKWKIEIEQISLKPTENTNEVYSMAVFYIDFIKQKLTRYITMWEKK</sequence>
<protein>
    <recommendedName>
        <fullName evidence="3">Alpha glucuronidase N-terminal domain-containing protein</fullName>
    </recommendedName>
</protein>
<proteinExistence type="predicted"/>
<dbReference type="EMBL" id="VTES01000004">
    <property type="protein sequence ID" value="TYS63328.1"/>
    <property type="molecule type" value="Genomic_DNA"/>
</dbReference>
<dbReference type="RefSeq" id="WP_101547579.1">
    <property type="nucleotide sequence ID" value="NZ_VTES01000004.1"/>
</dbReference>
<organism evidence="1 2">
    <name type="scientific">Bacillus infantis</name>
    <dbReference type="NCBI Taxonomy" id="324767"/>
    <lineage>
        <taxon>Bacteria</taxon>
        <taxon>Bacillati</taxon>
        <taxon>Bacillota</taxon>
        <taxon>Bacilli</taxon>
        <taxon>Bacillales</taxon>
        <taxon>Bacillaceae</taxon>
        <taxon>Bacillus</taxon>
    </lineage>
</organism>
<dbReference type="Proteomes" id="UP000323732">
    <property type="component" value="Unassembled WGS sequence"/>
</dbReference>
<dbReference type="AlphaFoldDB" id="A0A5D4SMC2"/>
<evidence type="ECO:0000313" key="1">
    <source>
        <dbReference type="EMBL" id="TYS63328.1"/>
    </source>
</evidence>
<evidence type="ECO:0000313" key="2">
    <source>
        <dbReference type="Proteomes" id="UP000323732"/>
    </source>
</evidence>
<gene>
    <name evidence="1" type="ORF">FZD47_16955</name>
</gene>
<name>A0A5D4SMC2_9BACI</name>
<comment type="caution">
    <text evidence="1">The sequence shown here is derived from an EMBL/GenBank/DDBJ whole genome shotgun (WGS) entry which is preliminary data.</text>
</comment>
<evidence type="ECO:0008006" key="3">
    <source>
        <dbReference type="Google" id="ProtNLM"/>
    </source>
</evidence>
<accession>A0A5D4SMC2</accession>